<dbReference type="Proteomes" id="UP000799428">
    <property type="component" value="Unassembled WGS sequence"/>
</dbReference>
<accession>A0A6G1KRB6</accession>
<keyword evidence="3" id="KW-1185">Reference proteome</keyword>
<gene>
    <name evidence="2" type="ORF">K504DRAFT_446247</name>
</gene>
<evidence type="ECO:0000313" key="3">
    <source>
        <dbReference type="Proteomes" id="UP000799428"/>
    </source>
</evidence>
<protein>
    <submittedName>
        <fullName evidence="2">Uncharacterized protein</fullName>
    </submittedName>
</protein>
<reference evidence="2" key="1">
    <citation type="journal article" date="2020" name="Stud. Mycol.">
        <title>101 Dothideomycetes genomes: a test case for predicting lifestyles and emergence of pathogens.</title>
        <authorList>
            <person name="Haridas S."/>
            <person name="Albert R."/>
            <person name="Binder M."/>
            <person name="Bloem J."/>
            <person name="Labutti K."/>
            <person name="Salamov A."/>
            <person name="Andreopoulos B."/>
            <person name="Baker S."/>
            <person name="Barry K."/>
            <person name="Bills G."/>
            <person name="Bluhm B."/>
            <person name="Cannon C."/>
            <person name="Castanera R."/>
            <person name="Culley D."/>
            <person name="Daum C."/>
            <person name="Ezra D."/>
            <person name="Gonzalez J."/>
            <person name="Henrissat B."/>
            <person name="Kuo A."/>
            <person name="Liang C."/>
            <person name="Lipzen A."/>
            <person name="Lutzoni F."/>
            <person name="Magnuson J."/>
            <person name="Mondo S."/>
            <person name="Nolan M."/>
            <person name="Ohm R."/>
            <person name="Pangilinan J."/>
            <person name="Park H.-J."/>
            <person name="Ramirez L."/>
            <person name="Alfaro M."/>
            <person name="Sun H."/>
            <person name="Tritt A."/>
            <person name="Yoshinaga Y."/>
            <person name="Zwiers L.-H."/>
            <person name="Turgeon B."/>
            <person name="Goodwin S."/>
            <person name="Spatafora J."/>
            <person name="Crous P."/>
            <person name="Grigoriev I."/>
        </authorList>
    </citation>
    <scope>NUCLEOTIDE SEQUENCE</scope>
    <source>
        <strain evidence="2">CBS 279.74</strain>
    </source>
</reference>
<dbReference type="EMBL" id="MU005764">
    <property type="protein sequence ID" value="KAF2715378.1"/>
    <property type="molecule type" value="Genomic_DNA"/>
</dbReference>
<evidence type="ECO:0000313" key="2">
    <source>
        <dbReference type="EMBL" id="KAF2715378.1"/>
    </source>
</evidence>
<sequence length="227" mass="26207">MPNPREDRDATPTPTTEREPPVHPTLDQLLERPFIKVFTERAKKLGIFDEERARLTSLNEAGGRGWEGTKENGRMFLMNLWLMVVDKENYEKLEDQINRQIAFDAVVDLLCDPFQDKFVWHLLNHGYPWEPEKSSAGETAWAILLSWTAITWGAEFDDIWCLVYDRAKSSLLNTCWPRATGQHDAMKIAELEAATAMPKRFPGSSKVWTRTKPETYKLSSFASKDWN</sequence>
<organism evidence="2 3">
    <name type="scientific">Pleomassaria siparia CBS 279.74</name>
    <dbReference type="NCBI Taxonomy" id="1314801"/>
    <lineage>
        <taxon>Eukaryota</taxon>
        <taxon>Fungi</taxon>
        <taxon>Dikarya</taxon>
        <taxon>Ascomycota</taxon>
        <taxon>Pezizomycotina</taxon>
        <taxon>Dothideomycetes</taxon>
        <taxon>Pleosporomycetidae</taxon>
        <taxon>Pleosporales</taxon>
        <taxon>Pleomassariaceae</taxon>
        <taxon>Pleomassaria</taxon>
    </lineage>
</organism>
<feature type="region of interest" description="Disordered" evidence="1">
    <location>
        <begin position="1"/>
        <end position="25"/>
    </location>
</feature>
<proteinExistence type="predicted"/>
<name>A0A6G1KRB6_9PLEO</name>
<dbReference type="AlphaFoldDB" id="A0A6G1KRB6"/>
<evidence type="ECO:0000256" key="1">
    <source>
        <dbReference type="SAM" id="MobiDB-lite"/>
    </source>
</evidence>
<feature type="compositionally biased region" description="Basic and acidic residues" evidence="1">
    <location>
        <begin position="1"/>
        <end position="21"/>
    </location>
</feature>